<feature type="region of interest" description="Disordered" evidence="1">
    <location>
        <begin position="52"/>
        <end position="72"/>
    </location>
</feature>
<evidence type="ECO:0000313" key="2">
    <source>
        <dbReference type="EMBL" id="QHD49984.1"/>
    </source>
</evidence>
<proteinExistence type="predicted"/>
<reference evidence="2 3" key="1">
    <citation type="submission" date="2017-10" db="EMBL/GenBank/DDBJ databases">
        <title>Coral associated bacteria.</title>
        <authorList>
            <person name="Wang X."/>
        </authorList>
    </citation>
    <scope>NUCLEOTIDE SEQUENCE [LARGE SCALE GENOMIC DNA]</scope>
    <source>
        <strain evidence="2 3">SCSIO 43005</strain>
    </source>
</reference>
<evidence type="ECO:0008006" key="4">
    <source>
        <dbReference type="Google" id="ProtNLM"/>
    </source>
</evidence>
<dbReference type="AlphaFoldDB" id="A0A857GN52"/>
<sequence>MFKKLLSGLFGAQGSGEASTGTKAAEPVEYKEYLIVSQPDHQSGQYRVSGWIRKPDSQGGAQEHRFERSDMLPGRDACDALMVSKAQRYIDEVGDAMFDPDPRRESQSSS</sequence>
<dbReference type="OrthoDB" id="9800971at2"/>
<accession>A0A857GN52</accession>
<evidence type="ECO:0000256" key="1">
    <source>
        <dbReference type="SAM" id="MobiDB-lite"/>
    </source>
</evidence>
<protein>
    <recommendedName>
        <fullName evidence="4">Transcriptional activator HlyU</fullName>
    </recommendedName>
</protein>
<dbReference type="KEGG" id="hmd:CTT34_09930"/>
<dbReference type="EMBL" id="CP024621">
    <property type="protein sequence ID" value="QHD49984.1"/>
    <property type="molecule type" value="Genomic_DNA"/>
</dbReference>
<dbReference type="RefSeq" id="WP_159342298.1">
    <property type="nucleotide sequence ID" value="NZ_CP024621.1"/>
</dbReference>
<dbReference type="InterPro" id="IPR018772">
    <property type="entry name" value="Transcription_activator_HlyU"/>
</dbReference>
<evidence type="ECO:0000313" key="3">
    <source>
        <dbReference type="Proteomes" id="UP000463949"/>
    </source>
</evidence>
<gene>
    <name evidence="2" type="ORF">CTT34_09930</name>
</gene>
<dbReference type="Pfam" id="PF10115">
    <property type="entry name" value="HlyU"/>
    <property type="match status" value="1"/>
</dbReference>
<dbReference type="Proteomes" id="UP000463949">
    <property type="component" value="Chromosome"/>
</dbReference>
<name>A0A857GN52_9GAMM</name>
<organism evidence="2 3">
    <name type="scientific">Vreelandella aquamarina</name>
    <dbReference type="NCBI Taxonomy" id="77097"/>
    <lineage>
        <taxon>Bacteria</taxon>
        <taxon>Pseudomonadati</taxon>
        <taxon>Pseudomonadota</taxon>
        <taxon>Gammaproteobacteria</taxon>
        <taxon>Oceanospirillales</taxon>
        <taxon>Halomonadaceae</taxon>
        <taxon>Vreelandella</taxon>
    </lineage>
</organism>